<dbReference type="Gene3D" id="2.30.42.10">
    <property type="match status" value="1"/>
</dbReference>
<keyword evidence="3" id="KW-0378">Hydrolase</keyword>
<dbReference type="KEGG" id="pmf:P9303_02461"/>
<evidence type="ECO:0000259" key="4">
    <source>
        <dbReference type="PROSITE" id="PS50106"/>
    </source>
</evidence>
<dbReference type="PANTHER" id="PTHR22939">
    <property type="entry name" value="SERINE PROTEASE FAMILY S1C HTRA-RELATED"/>
    <property type="match status" value="1"/>
</dbReference>
<name>A2C691_PROM3</name>
<dbReference type="Pfam" id="PF13180">
    <property type="entry name" value="PDZ_2"/>
    <property type="match status" value="1"/>
</dbReference>
<dbReference type="EMBL" id="CP000554">
    <property type="protein sequence ID" value="ABM77001.1"/>
    <property type="molecule type" value="Genomic_DNA"/>
</dbReference>
<gene>
    <name evidence="5" type="ordered locus">P9303_02461</name>
</gene>
<dbReference type="STRING" id="59922.P9303_02461"/>
<dbReference type="HOGENOM" id="CLU_020120_1_2_3"/>
<dbReference type="Pfam" id="PF13365">
    <property type="entry name" value="Trypsin_2"/>
    <property type="match status" value="1"/>
</dbReference>
<evidence type="ECO:0000256" key="3">
    <source>
        <dbReference type="ARBA" id="ARBA00022801"/>
    </source>
</evidence>
<dbReference type="GO" id="GO:0006508">
    <property type="term" value="P:proteolysis"/>
    <property type="evidence" value="ECO:0007669"/>
    <property type="project" value="UniProtKB-KW"/>
</dbReference>
<dbReference type="Gene3D" id="2.40.10.120">
    <property type="match status" value="1"/>
</dbReference>
<evidence type="ECO:0000256" key="1">
    <source>
        <dbReference type="ARBA" id="ARBA00010541"/>
    </source>
</evidence>
<dbReference type="SUPFAM" id="SSF50494">
    <property type="entry name" value="Trypsin-like serine proteases"/>
    <property type="match status" value="1"/>
</dbReference>
<evidence type="ECO:0000313" key="6">
    <source>
        <dbReference type="Proteomes" id="UP000002274"/>
    </source>
</evidence>
<dbReference type="InterPro" id="IPR001478">
    <property type="entry name" value="PDZ"/>
</dbReference>
<dbReference type="CDD" id="cd06779">
    <property type="entry name" value="cpPDZ_Deg_HtrA-like"/>
    <property type="match status" value="1"/>
</dbReference>
<keyword evidence="2 5" id="KW-0645">Protease</keyword>
<dbReference type="AlphaFoldDB" id="A2C691"/>
<dbReference type="PROSITE" id="PS50106">
    <property type="entry name" value="PDZ"/>
    <property type="match status" value="1"/>
</dbReference>
<dbReference type="InterPro" id="IPR001940">
    <property type="entry name" value="Peptidase_S1C"/>
</dbReference>
<evidence type="ECO:0000313" key="5">
    <source>
        <dbReference type="EMBL" id="ABM77001.1"/>
    </source>
</evidence>
<dbReference type="PRINTS" id="PR00834">
    <property type="entry name" value="PROTEASES2C"/>
</dbReference>
<dbReference type="GO" id="GO:0004252">
    <property type="term" value="F:serine-type endopeptidase activity"/>
    <property type="evidence" value="ECO:0007669"/>
    <property type="project" value="InterPro"/>
</dbReference>
<dbReference type="PANTHER" id="PTHR22939:SF129">
    <property type="entry name" value="SERINE PROTEASE HTRA2, MITOCHONDRIAL"/>
    <property type="match status" value="1"/>
</dbReference>
<comment type="similarity">
    <text evidence="1">Belongs to the peptidase S1C family.</text>
</comment>
<evidence type="ECO:0000256" key="2">
    <source>
        <dbReference type="ARBA" id="ARBA00022670"/>
    </source>
</evidence>
<dbReference type="BioCyc" id="PMAR59922:G1G80-236-MONOMER"/>
<sequence length="395" mass="40254">MSALLEESSAELRLSSQSSGLSRVFRGGLLLGTGLVCLPVLSGLSPQPLQAASAATALSRQSFVADAVARSGPAVVTLETSRTVRSMGMAGLPQGLLADPLFQHFFGLPGRVAPRARIERGQGSGVIFSAEGLVLTNAHVVEKTDQLMVGLPDGRRVSGRLVGQDTITDLAVVQLDGSGPWPTAPLGDSDQLRVGDWAIAVGNPFGLENTVTLGIVSNLNRNVSQLGISGKRLDLIQTDAAINPGNSGGPLLNSEGNVVGINTLVRSGPGAGLGFAIPINRARTIAQQLVERGRASHPMVGVGLSPVPSARSGEANSPGAVIRSVVPGGPAASAGLKVDDVIVSVEGLPIDGPAEVVSAIDRHGVGSPITLGLIRGDSRIELAVTPVELTAMQAP</sequence>
<dbReference type="SUPFAM" id="SSF50156">
    <property type="entry name" value="PDZ domain-like"/>
    <property type="match status" value="1"/>
</dbReference>
<dbReference type="Proteomes" id="UP000002274">
    <property type="component" value="Chromosome"/>
</dbReference>
<organism evidence="5 6">
    <name type="scientific">Prochlorococcus marinus (strain MIT 9303)</name>
    <dbReference type="NCBI Taxonomy" id="59922"/>
    <lineage>
        <taxon>Bacteria</taxon>
        <taxon>Bacillati</taxon>
        <taxon>Cyanobacteriota</taxon>
        <taxon>Cyanophyceae</taxon>
        <taxon>Synechococcales</taxon>
        <taxon>Prochlorococcaceae</taxon>
        <taxon>Prochlorococcus</taxon>
    </lineage>
</organism>
<accession>A2C691</accession>
<dbReference type="RefSeq" id="WP_011824929.1">
    <property type="nucleotide sequence ID" value="NC_008820.1"/>
</dbReference>
<dbReference type="InterPro" id="IPR036034">
    <property type="entry name" value="PDZ_sf"/>
</dbReference>
<protein>
    <submittedName>
        <fullName evidence="5">Possible serine protease</fullName>
    </submittedName>
</protein>
<dbReference type="MEROPS" id="S01.482"/>
<dbReference type="SMART" id="SM00228">
    <property type="entry name" value="PDZ"/>
    <property type="match status" value="1"/>
</dbReference>
<reference evidence="5 6" key="1">
    <citation type="journal article" date="2007" name="PLoS Genet.">
        <title>Patterns and implications of gene gain and loss in the evolution of Prochlorococcus.</title>
        <authorList>
            <person name="Kettler G.C."/>
            <person name="Martiny A.C."/>
            <person name="Huang K."/>
            <person name="Zucker J."/>
            <person name="Coleman M.L."/>
            <person name="Rodrigue S."/>
            <person name="Chen F."/>
            <person name="Lapidus A."/>
            <person name="Ferriera S."/>
            <person name="Johnson J."/>
            <person name="Steglich C."/>
            <person name="Church G.M."/>
            <person name="Richardson P."/>
            <person name="Chisholm S.W."/>
        </authorList>
    </citation>
    <scope>NUCLEOTIDE SEQUENCE [LARGE SCALE GENOMIC DNA]</scope>
    <source>
        <strain evidence="5 6">MIT 9303</strain>
    </source>
</reference>
<feature type="domain" description="PDZ" evidence="4">
    <location>
        <begin position="289"/>
        <end position="352"/>
    </location>
</feature>
<proteinExistence type="inferred from homology"/>
<dbReference type="InterPro" id="IPR009003">
    <property type="entry name" value="Peptidase_S1_PA"/>
</dbReference>